<name>A0A813LPT2_POLGL</name>
<dbReference type="InterPro" id="IPR008775">
    <property type="entry name" value="Phytyl_CoA_dOase-like"/>
</dbReference>
<dbReference type="PANTHER" id="PTHR31630">
    <property type="entry name" value="PHYTANOYL-COA DIOXYGENASE-RELATED-RELATED"/>
    <property type="match status" value="1"/>
</dbReference>
<evidence type="ECO:0000313" key="1">
    <source>
        <dbReference type="EMBL" id="CAE8734835.1"/>
    </source>
</evidence>
<protein>
    <recommendedName>
        <fullName evidence="3">Phytanoyl-CoA dioxygenase</fullName>
    </recommendedName>
</protein>
<sequence>MASKTFPMSSEIHPPNNLLDEPFAAVVAANADYEVQRASLQELVGSGASPEVLSQAHARLKVLKARHAELVRASKAVAPKTCGRGWASYPPRMDVPRDLTDPRFVQSFAIADHDEARAFMSEYGFVVFRDAISDEECVRSRDEIWSYLENRVAGFSREDPTTWRLLSDTDTGRYYDAYGLPPDNAIFSPQILQNRQHPNVVEAFQTLLGDDDILMSHDRWCLYRHTQTGAGKATRMNLHLDLHPWRYLHGHTRIEELRYQEGHDRDWPLEIPRATAMDGPHVQGVLNLVDNFLEDGGTQLVPGFHGVFCNWQKDLGDEADWVFQPGQETNWLQPGDGGSSFKFHEKDPIYALAHRVPMKQGSLLVWDQRLVHGSCPNASSRVRMAQFLRAFRRAPLSSERLTARALAVHRKVEAAGLCGQVSALGARVFGWEHLPPEMQRQGPDHEGQGST</sequence>
<gene>
    <name evidence="1" type="ORF">PGLA2088_LOCUS47514</name>
</gene>
<dbReference type="EMBL" id="CAJNNW010036482">
    <property type="protein sequence ID" value="CAE8734835.1"/>
    <property type="molecule type" value="Genomic_DNA"/>
</dbReference>
<evidence type="ECO:0000313" key="2">
    <source>
        <dbReference type="Proteomes" id="UP000626109"/>
    </source>
</evidence>
<proteinExistence type="predicted"/>
<dbReference type="PANTHER" id="PTHR31630:SF6">
    <property type="entry name" value="PHYTANOYL-COA DIOXYGENASE-RELATED"/>
    <property type="match status" value="1"/>
</dbReference>
<comment type="caution">
    <text evidence="1">The sequence shown here is derived from an EMBL/GenBank/DDBJ whole genome shotgun (WGS) entry which is preliminary data.</text>
</comment>
<reference evidence="1" key="1">
    <citation type="submission" date="2021-02" db="EMBL/GenBank/DDBJ databases">
        <authorList>
            <person name="Dougan E. K."/>
            <person name="Rhodes N."/>
            <person name="Thang M."/>
            <person name="Chan C."/>
        </authorList>
    </citation>
    <scope>NUCLEOTIDE SEQUENCE</scope>
</reference>
<organism evidence="1 2">
    <name type="scientific">Polarella glacialis</name>
    <name type="common">Dinoflagellate</name>
    <dbReference type="NCBI Taxonomy" id="89957"/>
    <lineage>
        <taxon>Eukaryota</taxon>
        <taxon>Sar</taxon>
        <taxon>Alveolata</taxon>
        <taxon>Dinophyceae</taxon>
        <taxon>Suessiales</taxon>
        <taxon>Suessiaceae</taxon>
        <taxon>Polarella</taxon>
    </lineage>
</organism>
<dbReference type="Proteomes" id="UP000626109">
    <property type="component" value="Unassembled WGS sequence"/>
</dbReference>
<dbReference type="Pfam" id="PF05721">
    <property type="entry name" value="PhyH"/>
    <property type="match status" value="1"/>
</dbReference>
<evidence type="ECO:0008006" key="3">
    <source>
        <dbReference type="Google" id="ProtNLM"/>
    </source>
</evidence>
<accession>A0A813LPT2</accession>
<dbReference type="Gene3D" id="2.60.120.620">
    <property type="entry name" value="q2cbj1_9rhob like domain"/>
    <property type="match status" value="1"/>
</dbReference>
<dbReference type="AlphaFoldDB" id="A0A813LPT2"/>
<dbReference type="SUPFAM" id="SSF51197">
    <property type="entry name" value="Clavaminate synthase-like"/>
    <property type="match status" value="1"/>
</dbReference>